<proteinExistence type="predicted"/>
<protein>
    <submittedName>
        <fullName evidence="1">Uncharacterized protein</fullName>
    </submittedName>
</protein>
<accession>A0A8I5NYH4</accession>
<keyword evidence="2" id="KW-1185">Reference proteome</keyword>
<dbReference type="AlphaFoldDB" id="A0A8I5NYH4"/>
<reference evidence="1" key="3">
    <citation type="submission" date="2025-09" db="UniProtKB">
        <authorList>
            <consortium name="Ensembl"/>
        </authorList>
    </citation>
    <scope>IDENTIFICATION</scope>
</reference>
<evidence type="ECO:0000313" key="1">
    <source>
        <dbReference type="Ensembl" id="ENSPANP00000056022.1"/>
    </source>
</evidence>
<reference evidence="1" key="2">
    <citation type="submission" date="2025-08" db="UniProtKB">
        <authorList>
            <consortium name="Ensembl"/>
        </authorList>
    </citation>
    <scope>IDENTIFICATION</scope>
</reference>
<dbReference type="PRINTS" id="PR02045">
    <property type="entry name" value="F138DOMAIN"/>
</dbReference>
<name>A0A8I5NYH4_PAPAN</name>
<dbReference type="PANTHER" id="PTHR46254">
    <property type="entry name" value="PROTEIN GVQW1-RELATED"/>
    <property type="match status" value="1"/>
</dbReference>
<dbReference type="Proteomes" id="UP000028761">
    <property type="component" value="Chromosome 8"/>
</dbReference>
<dbReference type="OMA" id="QFGDSCA"/>
<sequence length="100" mass="11220">RCWSSSIPKYSEKKFQFGDSCAWFFSCLTESRSVAQAGVRWRDLVSLQAPPPGFTPFSCLSLRSSCDYRRPPPRLANAFVFSVETGFHCVSQDGLDILTS</sequence>
<reference evidence="1 2" key="1">
    <citation type="submission" date="2012-03" db="EMBL/GenBank/DDBJ databases">
        <title>Whole Genome Assembly of Papio anubis.</title>
        <authorList>
            <person name="Liu Y.L."/>
            <person name="Abraham K.A."/>
            <person name="Akbar H.A."/>
            <person name="Ali S.A."/>
            <person name="Anosike U.A."/>
            <person name="Aqrawi P.A."/>
            <person name="Arias F.A."/>
            <person name="Attaway T.A."/>
            <person name="Awwad R.A."/>
            <person name="Babu C.B."/>
            <person name="Bandaranaike D.B."/>
            <person name="Battles P.B."/>
            <person name="Bell A.B."/>
            <person name="Beltran B.B."/>
            <person name="Berhane-Mersha D.B."/>
            <person name="Bess C.B."/>
            <person name="Bickham C.B."/>
            <person name="Bolden T.B."/>
            <person name="Carter K.C."/>
            <person name="Chau D.C."/>
            <person name="Chavez A.C."/>
            <person name="Clerc-Blankenburg K.C."/>
            <person name="Coyle M.C."/>
            <person name="Dao M.D."/>
            <person name="Davila M.L.D."/>
            <person name="Davy-Carroll L.D."/>
            <person name="Denson S.D."/>
            <person name="Dinh H.D."/>
            <person name="Fernandez S.F."/>
            <person name="Fernando P.F."/>
            <person name="Forbes L.F."/>
            <person name="Francis C.F."/>
            <person name="Francisco L.F."/>
            <person name="Fu Q.F."/>
            <person name="Garcia-Iii R.G."/>
            <person name="Garrett T.G."/>
            <person name="Gross S.G."/>
            <person name="Gubbala S.G."/>
            <person name="Hirani K.H."/>
            <person name="Hogues M.H."/>
            <person name="Hollins B.H."/>
            <person name="Jackson L.J."/>
            <person name="Javaid M.J."/>
            <person name="Jhangiani S.J."/>
            <person name="Johnson A.J."/>
            <person name="Johnson B.J."/>
            <person name="Jones J.J."/>
            <person name="Joshi V.J."/>
            <person name="Kalu J.K."/>
            <person name="Khan N.K."/>
            <person name="Korchina V.K."/>
            <person name="Kovar C.K."/>
            <person name="Lago L.L."/>
            <person name="Lara F.L."/>
            <person name="Le T.-K.L."/>
            <person name="Lee S.L."/>
            <person name="Legall-Iii F.L."/>
            <person name="Lemon S.L."/>
            <person name="Liu J.L."/>
            <person name="Liu Y.-S.L."/>
            <person name="Liyanage D.L."/>
            <person name="Lopez J.L."/>
            <person name="Lorensuhewa L.L."/>
            <person name="Mata R.M."/>
            <person name="Mathew T.M."/>
            <person name="Mercado C.M."/>
            <person name="Mercado I.M."/>
            <person name="Morales K.M."/>
            <person name="Morgan M.M."/>
            <person name="Munidasa M.M."/>
            <person name="Ngo D.N."/>
            <person name="Nguyen L.N."/>
            <person name="Nguyen T.N."/>
            <person name="Nguyen N.N."/>
            <person name="Obregon M.O."/>
            <person name="Okwuonu G.O."/>
            <person name="Ongeri F.O."/>
            <person name="Onwere C.O."/>
            <person name="Osifeso I.O."/>
            <person name="Parra A.P."/>
            <person name="Patil S.P."/>
            <person name="Perez A.P."/>
            <person name="Perez Y.P."/>
            <person name="Pham C.P."/>
            <person name="Pu L.-L.P."/>
            <person name="Puazo M.P."/>
            <person name="Quiroz J.Q."/>
            <person name="Rouhana J.R."/>
            <person name="Ruiz M.R."/>
            <person name="Ruiz S.-J.R."/>
            <person name="Saada N.S."/>
            <person name="Santibanez J.S."/>
            <person name="Scheel M.S."/>
            <person name="Schneider B.S."/>
            <person name="Simmons D.S."/>
            <person name="Sisson I.S."/>
            <person name="Tang L.-Y.T."/>
            <person name="Thornton R.T."/>
            <person name="Tisius J.T."/>
            <person name="Toledanes G.T."/>
            <person name="Trejos Z.T."/>
            <person name="Usmani K.U."/>
            <person name="Varghese R.V."/>
            <person name="Vattathil S.V."/>
            <person name="Vee V.V."/>
            <person name="Walker D.W."/>
            <person name="Weissenberger G.W."/>
            <person name="White C.W."/>
            <person name="Williams A.W."/>
            <person name="Woodworth J.W."/>
            <person name="Wright R.W."/>
            <person name="Zhu Y.Z."/>
            <person name="Han Y.H."/>
            <person name="Newsham I.N."/>
            <person name="Nazareth L.N."/>
            <person name="Worley K.W."/>
            <person name="Muzny D.M."/>
            <person name="Rogers J.R."/>
            <person name="Gibbs R.G."/>
        </authorList>
    </citation>
    <scope>NUCLEOTIDE SEQUENCE [LARGE SCALE GENOMIC DNA]</scope>
</reference>
<evidence type="ECO:0000313" key="2">
    <source>
        <dbReference type="Proteomes" id="UP000028761"/>
    </source>
</evidence>
<organism evidence="1 2">
    <name type="scientific">Papio anubis</name>
    <name type="common">Olive baboon</name>
    <dbReference type="NCBI Taxonomy" id="9555"/>
    <lineage>
        <taxon>Eukaryota</taxon>
        <taxon>Metazoa</taxon>
        <taxon>Chordata</taxon>
        <taxon>Craniata</taxon>
        <taxon>Vertebrata</taxon>
        <taxon>Euteleostomi</taxon>
        <taxon>Mammalia</taxon>
        <taxon>Eutheria</taxon>
        <taxon>Euarchontoglires</taxon>
        <taxon>Primates</taxon>
        <taxon>Haplorrhini</taxon>
        <taxon>Catarrhini</taxon>
        <taxon>Cercopithecidae</taxon>
        <taxon>Cercopithecinae</taxon>
        <taxon>Papio</taxon>
    </lineage>
</organism>
<dbReference type="Ensembl" id="ENSPANT00000071624.1">
    <property type="protein sequence ID" value="ENSPANP00000056022.1"/>
    <property type="gene ID" value="ENSPANG00000038533.1"/>
</dbReference>
<dbReference type="PANTHER" id="PTHR46254:SF7">
    <property type="entry name" value="PI4-KINASE N-TERMINAL DOMAIN-CONTAINING PROTEIN"/>
    <property type="match status" value="1"/>
</dbReference>
<dbReference type="GeneTree" id="ENSGT00940000165497"/>